<feature type="domain" description="LarA-like N-terminal" evidence="1">
    <location>
        <begin position="32"/>
        <end position="196"/>
    </location>
</feature>
<dbReference type="STRING" id="1576369.SAMN05421753_103122"/>
<dbReference type="Gene3D" id="3.90.226.30">
    <property type="match status" value="1"/>
</dbReference>
<reference evidence="3" key="1">
    <citation type="submission" date="2016-10" db="EMBL/GenBank/DDBJ databases">
        <authorList>
            <person name="Varghese N."/>
            <person name="Submissions S."/>
        </authorList>
    </citation>
    <scope>NUCLEOTIDE SEQUENCE [LARGE SCALE GENOMIC DNA]</scope>
    <source>
        <strain evidence="3">DSM 26348</strain>
    </source>
</reference>
<sequence>MSDEEIQHLTLPYGQNGRFEIDLLERQLMLWHHAPPQLPGGVAAIAQAFETPVDFPDFSRAVLGDDRVVVVIDVDTPQADDIFRELWQRLSETGLPPENVTLVQPAVWKKVEGVDPRRKLPVELIEKFTLLRHDPTQAGACAYLASTASGERVYLSRLLTEADVVITVGPAEFDPVLGVRATASSLYPGLSDVDALRRAQGQGHEELGPGDARPFRQMVDEVGWLLGLQLSVAVIPSSGAAAHRVLAGQTHAVLEQAKQSLERNWLVNADQRAELVLVTVTADASGHGWEQVAAAIEAGRRLVERNGRIVVLSQIDAVPGPGLDILKSMREPRDALRPIQKANAPDLVTASRIAAAADWANVSLLSKLDPSLVSDLFLVPLESETEARRLLQNEDLTAVIESAQHAFVQNNA</sequence>
<dbReference type="Pfam" id="PF09861">
    <property type="entry name" value="Lar_N"/>
    <property type="match status" value="1"/>
</dbReference>
<name>A0A1I3D7G8_9PLAN</name>
<gene>
    <name evidence="2" type="ORF">SAMN05421753_103122</name>
</gene>
<keyword evidence="3" id="KW-1185">Reference proteome</keyword>
<dbReference type="OrthoDB" id="240996at2"/>
<dbReference type="AlphaFoldDB" id="A0A1I3D7G8"/>
<dbReference type="GO" id="GO:0050043">
    <property type="term" value="F:lactate racemase activity"/>
    <property type="evidence" value="ECO:0007669"/>
    <property type="project" value="InterPro"/>
</dbReference>
<dbReference type="Proteomes" id="UP000199518">
    <property type="component" value="Unassembled WGS sequence"/>
</dbReference>
<dbReference type="Gene3D" id="3.40.50.11440">
    <property type="match status" value="1"/>
</dbReference>
<evidence type="ECO:0000313" key="2">
    <source>
        <dbReference type="EMBL" id="SFH82637.1"/>
    </source>
</evidence>
<dbReference type="InterPro" id="IPR043166">
    <property type="entry name" value="LarA-like_C"/>
</dbReference>
<dbReference type="RefSeq" id="WP_092048142.1">
    <property type="nucleotide sequence ID" value="NZ_FOQD01000003.1"/>
</dbReference>
<dbReference type="EMBL" id="FOQD01000003">
    <property type="protein sequence ID" value="SFH82637.1"/>
    <property type="molecule type" value="Genomic_DNA"/>
</dbReference>
<evidence type="ECO:0000259" key="1">
    <source>
        <dbReference type="Pfam" id="PF09861"/>
    </source>
</evidence>
<organism evidence="2 3">
    <name type="scientific">Planctomicrobium piriforme</name>
    <dbReference type="NCBI Taxonomy" id="1576369"/>
    <lineage>
        <taxon>Bacteria</taxon>
        <taxon>Pseudomonadati</taxon>
        <taxon>Planctomycetota</taxon>
        <taxon>Planctomycetia</taxon>
        <taxon>Planctomycetales</taxon>
        <taxon>Planctomycetaceae</taxon>
        <taxon>Planctomicrobium</taxon>
    </lineage>
</organism>
<dbReference type="InterPro" id="IPR018657">
    <property type="entry name" value="LarA-like_N"/>
</dbReference>
<accession>A0A1I3D7G8</accession>
<evidence type="ECO:0000313" key="3">
    <source>
        <dbReference type="Proteomes" id="UP000199518"/>
    </source>
</evidence>
<protein>
    <submittedName>
        <fullName evidence="2">Nickel-dependent lactate racemase</fullName>
    </submittedName>
</protein>
<proteinExistence type="predicted"/>